<keyword evidence="3" id="KW-1185">Reference proteome</keyword>
<dbReference type="CDD" id="cd06257">
    <property type="entry name" value="DnaJ"/>
    <property type="match status" value="1"/>
</dbReference>
<dbReference type="Gene3D" id="1.10.3680.10">
    <property type="entry name" value="TerB-like"/>
    <property type="match status" value="1"/>
</dbReference>
<dbReference type="InterPro" id="IPR007791">
    <property type="entry name" value="DjlA_N"/>
</dbReference>
<protein>
    <submittedName>
        <fullName evidence="2">Molecular chaperone DjlA</fullName>
    </submittedName>
</protein>
<dbReference type="PRINTS" id="PR00625">
    <property type="entry name" value="JDOMAIN"/>
</dbReference>
<sequence length="251" mass="28788">MSYLIITLLTGILFYYVFRSYSTYEAYTAETMKNYAATPEAIENSDLGLFVALVAKVAKADGKVDNLEAELVGLMFDDVSSVFPEPQKTREILKDIFAREKDRSDNVKEIAQKLGDATHKNTTQQEKFMGFLIQLAFADGQVSKEEEELLQIIAETMRVNPGIYHQIFDHFEEMIKNIQPQHTVKNAYDILGVSESDDMQTIKKAYRKLIRKYHPDIIASQTHSEKHMEDATKKTQEINQAYELIKKTRGE</sequence>
<dbReference type="InterPro" id="IPR029024">
    <property type="entry name" value="TerB-like"/>
</dbReference>
<dbReference type="CDD" id="cd07316">
    <property type="entry name" value="terB_like_DjlA"/>
    <property type="match status" value="1"/>
</dbReference>
<gene>
    <name evidence="2" type="ORF">FJR03_01660</name>
</gene>
<organism evidence="2 3">
    <name type="scientific">Sulfurimonas marina</name>
    <dbReference type="NCBI Taxonomy" id="2590551"/>
    <lineage>
        <taxon>Bacteria</taxon>
        <taxon>Pseudomonadati</taxon>
        <taxon>Campylobacterota</taxon>
        <taxon>Epsilonproteobacteria</taxon>
        <taxon>Campylobacterales</taxon>
        <taxon>Sulfurimonadaceae</taxon>
        <taxon>Sulfurimonas</taxon>
    </lineage>
</organism>
<evidence type="ECO:0000313" key="2">
    <source>
        <dbReference type="EMBL" id="QOP40515.1"/>
    </source>
</evidence>
<dbReference type="Gene3D" id="1.10.287.110">
    <property type="entry name" value="DnaJ domain"/>
    <property type="match status" value="1"/>
</dbReference>
<proteinExistence type="predicted"/>
<dbReference type="SMART" id="SM00271">
    <property type="entry name" value="DnaJ"/>
    <property type="match status" value="1"/>
</dbReference>
<evidence type="ECO:0000259" key="1">
    <source>
        <dbReference type="PROSITE" id="PS50076"/>
    </source>
</evidence>
<dbReference type="SUPFAM" id="SSF46565">
    <property type="entry name" value="Chaperone J-domain"/>
    <property type="match status" value="1"/>
</dbReference>
<evidence type="ECO:0000313" key="3">
    <source>
        <dbReference type="Proteomes" id="UP000593910"/>
    </source>
</evidence>
<dbReference type="Pfam" id="PF00226">
    <property type="entry name" value="DnaJ"/>
    <property type="match status" value="1"/>
</dbReference>
<dbReference type="InterPro" id="IPR050817">
    <property type="entry name" value="DjlA_DnaK_co-chaperone"/>
</dbReference>
<dbReference type="AlphaFoldDB" id="A0A7M1ASX7"/>
<name>A0A7M1ASX7_9BACT</name>
<dbReference type="EMBL" id="CP041165">
    <property type="protein sequence ID" value="QOP40515.1"/>
    <property type="molecule type" value="Genomic_DNA"/>
</dbReference>
<dbReference type="RefSeq" id="WP_193113937.1">
    <property type="nucleotide sequence ID" value="NZ_CP041165.1"/>
</dbReference>
<accession>A0A7M1ASX7</accession>
<feature type="domain" description="J" evidence="1">
    <location>
        <begin position="186"/>
        <end position="251"/>
    </location>
</feature>
<dbReference type="KEGG" id="smax:FJR03_01660"/>
<dbReference type="Proteomes" id="UP000593910">
    <property type="component" value="Chromosome"/>
</dbReference>
<dbReference type="Pfam" id="PF05099">
    <property type="entry name" value="TerB"/>
    <property type="match status" value="1"/>
</dbReference>
<dbReference type="PROSITE" id="PS50076">
    <property type="entry name" value="DNAJ_2"/>
    <property type="match status" value="1"/>
</dbReference>
<dbReference type="InterPro" id="IPR036869">
    <property type="entry name" value="J_dom_sf"/>
</dbReference>
<dbReference type="InterPro" id="IPR001623">
    <property type="entry name" value="DnaJ_domain"/>
</dbReference>
<reference evidence="2 3" key="1">
    <citation type="submission" date="2019-06" db="EMBL/GenBank/DDBJ databases">
        <title>Sulfurimonas gotlandica sp. nov., a chemoautotrophic and psychrotolerant epsilonproteobacterium isolated from a pelagic redoxcline, and an emended description of the genus Sulfurimonas.</title>
        <authorList>
            <person name="Wang S."/>
            <person name="Jiang L."/>
            <person name="Shao Z."/>
        </authorList>
    </citation>
    <scope>NUCLEOTIDE SEQUENCE [LARGE SCALE GENOMIC DNA]</scope>
    <source>
        <strain evidence="2 3">B2</strain>
    </source>
</reference>
<dbReference type="PANTHER" id="PTHR24074">
    <property type="entry name" value="CO-CHAPERONE PROTEIN DJLA"/>
    <property type="match status" value="1"/>
</dbReference>